<dbReference type="STRING" id="40149.A0A0E0EGX7"/>
<sequence length="127" mass="15004">MGKKVKFVVEDEDIASKEALWSLYERWCKAFGEELDHDEMLRRFDHFRNFVLDVHSANKKSIREGWSGRYEVNIFADGKIRELLGYCTADDLYELPYAKGAVVYGRARPFLLAQREETDDDKFKERN</sequence>
<reference evidence="1" key="1">
    <citation type="submission" date="2015-04" db="UniProtKB">
        <authorList>
            <consortium name="EnsemblPlants"/>
        </authorList>
    </citation>
    <scope>IDENTIFICATION</scope>
</reference>
<dbReference type="EnsemblPlants" id="OMERI08G00920.1">
    <property type="protein sequence ID" value="OMERI08G00920.1"/>
    <property type="gene ID" value="OMERI08G00920"/>
</dbReference>
<keyword evidence="2" id="KW-1185">Reference proteome</keyword>
<dbReference type="AlphaFoldDB" id="A0A0E0EGX7"/>
<reference evidence="1" key="2">
    <citation type="submission" date="2018-05" db="EMBL/GenBank/DDBJ databases">
        <title>OmerRS3 (Oryza meridionalis Reference Sequence Version 3).</title>
        <authorList>
            <person name="Zhang J."/>
            <person name="Kudrna D."/>
            <person name="Lee S."/>
            <person name="Talag J."/>
            <person name="Welchert J."/>
            <person name="Wing R.A."/>
        </authorList>
    </citation>
    <scope>NUCLEOTIDE SEQUENCE [LARGE SCALE GENOMIC DNA]</scope>
    <source>
        <strain evidence="1">cv. OR44</strain>
    </source>
</reference>
<dbReference type="HOGENOM" id="CLU_148302_0_0_1"/>
<organism evidence="1">
    <name type="scientific">Oryza meridionalis</name>
    <dbReference type="NCBI Taxonomy" id="40149"/>
    <lineage>
        <taxon>Eukaryota</taxon>
        <taxon>Viridiplantae</taxon>
        <taxon>Streptophyta</taxon>
        <taxon>Embryophyta</taxon>
        <taxon>Tracheophyta</taxon>
        <taxon>Spermatophyta</taxon>
        <taxon>Magnoliopsida</taxon>
        <taxon>Liliopsida</taxon>
        <taxon>Poales</taxon>
        <taxon>Poaceae</taxon>
        <taxon>BOP clade</taxon>
        <taxon>Oryzoideae</taxon>
        <taxon>Oryzeae</taxon>
        <taxon>Oryzinae</taxon>
        <taxon>Oryza</taxon>
    </lineage>
</organism>
<protein>
    <recommendedName>
        <fullName evidence="3">Cathepsin propeptide inhibitor domain-containing protein</fullName>
    </recommendedName>
</protein>
<dbReference type="Gene3D" id="1.10.287.2250">
    <property type="match status" value="1"/>
</dbReference>
<proteinExistence type="predicted"/>
<name>A0A0E0EGX7_9ORYZ</name>
<evidence type="ECO:0000313" key="2">
    <source>
        <dbReference type="Proteomes" id="UP000008021"/>
    </source>
</evidence>
<dbReference type="Proteomes" id="UP000008021">
    <property type="component" value="Chromosome 8"/>
</dbReference>
<evidence type="ECO:0000313" key="1">
    <source>
        <dbReference type="EnsemblPlants" id="OMERI08G00920.1"/>
    </source>
</evidence>
<dbReference type="Gramene" id="OMERI08G00920.1">
    <property type="protein sequence ID" value="OMERI08G00920.1"/>
    <property type="gene ID" value="OMERI08G00920"/>
</dbReference>
<accession>A0A0E0EGX7</accession>
<evidence type="ECO:0008006" key="3">
    <source>
        <dbReference type="Google" id="ProtNLM"/>
    </source>
</evidence>